<protein>
    <submittedName>
        <fullName evidence="9">Adenine/guanine permease AZG1</fullName>
    </submittedName>
</protein>
<evidence type="ECO:0000256" key="2">
    <source>
        <dbReference type="ARBA" id="ARBA00005697"/>
    </source>
</evidence>
<reference evidence="9 10" key="1">
    <citation type="journal article" date="2017" name="Mol. Biol. Evol.">
        <title>The 4-celled Tetrabaena socialis nuclear genome reveals the essential components for genetic control of cell number at the origin of multicellularity in the volvocine lineage.</title>
        <authorList>
            <person name="Featherston J."/>
            <person name="Arakaki Y."/>
            <person name="Hanschen E.R."/>
            <person name="Ferris P.J."/>
            <person name="Michod R.E."/>
            <person name="Olson B.J.S.C."/>
            <person name="Nozaki H."/>
            <person name="Durand P.M."/>
        </authorList>
    </citation>
    <scope>NUCLEOTIDE SEQUENCE [LARGE SCALE GENOMIC DNA]</scope>
    <source>
        <strain evidence="9 10">NIES-571</strain>
    </source>
</reference>
<keyword evidence="5 8" id="KW-1133">Transmembrane helix</keyword>
<comment type="caution">
    <text evidence="9">The sequence shown here is derived from an EMBL/GenBank/DDBJ whole genome shotgun (WGS) entry which is preliminary data.</text>
</comment>
<dbReference type="PANTHER" id="PTHR43337:SF1">
    <property type="entry name" value="XANTHINE_URACIL PERMEASE C887.17-RELATED"/>
    <property type="match status" value="1"/>
</dbReference>
<evidence type="ECO:0000256" key="7">
    <source>
        <dbReference type="SAM" id="MobiDB-lite"/>
    </source>
</evidence>
<evidence type="ECO:0000256" key="4">
    <source>
        <dbReference type="ARBA" id="ARBA00022692"/>
    </source>
</evidence>
<keyword evidence="10" id="KW-1185">Reference proteome</keyword>
<evidence type="ECO:0000256" key="8">
    <source>
        <dbReference type="SAM" id="Phobius"/>
    </source>
</evidence>
<dbReference type="GO" id="GO:0015853">
    <property type="term" value="P:adenine transport"/>
    <property type="evidence" value="ECO:0007669"/>
    <property type="project" value="TreeGrafter"/>
</dbReference>
<dbReference type="InterPro" id="IPR045018">
    <property type="entry name" value="Azg-like"/>
</dbReference>
<evidence type="ECO:0000256" key="1">
    <source>
        <dbReference type="ARBA" id="ARBA00004127"/>
    </source>
</evidence>
<comment type="similarity">
    <text evidence="2">Belongs to the nucleobase:cation symporter-2 (NCS2) (TC 2.A.40) family. Azg-like subfamily.</text>
</comment>
<dbReference type="EMBL" id="PGGS01000228">
    <property type="protein sequence ID" value="PNH06565.1"/>
    <property type="molecule type" value="Genomic_DNA"/>
</dbReference>
<dbReference type="GO" id="GO:0012505">
    <property type="term" value="C:endomembrane system"/>
    <property type="evidence" value="ECO:0007669"/>
    <property type="project" value="UniProtKB-SubCell"/>
</dbReference>
<comment type="subcellular location">
    <subcellularLocation>
        <location evidence="1">Endomembrane system</location>
        <topology evidence="1">Multi-pass membrane protein</topology>
    </subcellularLocation>
</comment>
<dbReference type="Proteomes" id="UP000236333">
    <property type="component" value="Unassembled WGS sequence"/>
</dbReference>
<feature type="region of interest" description="Disordered" evidence="7">
    <location>
        <begin position="442"/>
        <end position="478"/>
    </location>
</feature>
<evidence type="ECO:0000256" key="3">
    <source>
        <dbReference type="ARBA" id="ARBA00022448"/>
    </source>
</evidence>
<dbReference type="GO" id="GO:0015854">
    <property type="term" value="P:guanine transport"/>
    <property type="evidence" value="ECO:0007669"/>
    <property type="project" value="TreeGrafter"/>
</dbReference>
<keyword evidence="3" id="KW-0813">Transport</keyword>
<evidence type="ECO:0000256" key="6">
    <source>
        <dbReference type="ARBA" id="ARBA00023136"/>
    </source>
</evidence>
<dbReference type="PANTHER" id="PTHR43337">
    <property type="entry name" value="XANTHINE/URACIL PERMEASE C887.17-RELATED"/>
    <property type="match status" value="1"/>
</dbReference>
<organism evidence="9 10">
    <name type="scientific">Tetrabaena socialis</name>
    <dbReference type="NCBI Taxonomy" id="47790"/>
    <lineage>
        <taxon>Eukaryota</taxon>
        <taxon>Viridiplantae</taxon>
        <taxon>Chlorophyta</taxon>
        <taxon>core chlorophytes</taxon>
        <taxon>Chlorophyceae</taxon>
        <taxon>CS clade</taxon>
        <taxon>Chlamydomonadales</taxon>
        <taxon>Tetrabaenaceae</taxon>
        <taxon>Tetrabaena</taxon>
    </lineage>
</organism>
<evidence type="ECO:0000256" key="5">
    <source>
        <dbReference type="ARBA" id="ARBA00022989"/>
    </source>
</evidence>
<keyword evidence="4 8" id="KW-0812">Transmembrane</keyword>
<evidence type="ECO:0000313" key="9">
    <source>
        <dbReference type="EMBL" id="PNH06565.1"/>
    </source>
</evidence>
<dbReference type="Pfam" id="PF00860">
    <property type="entry name" value="Xan_ur_permease"/>
    <property type="match status" value="1"/>
</dbReference>
<keyword evidence="6 8" id="KW-0472">Membrane</keyword>
<feature type="transmembrane region" description="Helical" evidence="8">
    <location>
        <begin position="294"/>
        <end position="315"/>
    </location>
</feature>
<feature type="transmembrane region" description="Helical" evidence="8">
    <location>
        <begin position="265"/>
        <end position="282"/>
    </location>
</feature>
<dbReference type="GO" id="GO:0005886">
    <property type="term" value="C:plasma membrane"/>
    <property type="evidence" value="ECO:0007669"/>
    <property type="project" value="TreeGrafter"/>
</dbReference>
<name>A0A2J8A238_9CHLO</name>
<dbReference type="AlphaFoldDB" id="A0A2J8A238"/>
<feature type="compositionally biased region" description="Basic and acidic residues" evidence="7">
    <location>
        <begin position="448"/>
        <end position="462"/>
    </location>
</feature>
<accession>A0A2J8A238</accession>
<dbReference type="GO" id="GO:0005345">
    <property type="term" value="F:purine nucleobase transmembrane transporter activity"/>
    <property type="evidence" value="ECO:0007669"/>
    <property type="project" value="TreeGrafter"/>
</dbReference>
<dbReference type="OrthoDB" id="431212at2759"/>
<dbReference type="InterPro" id="IPR006043">
    <property type="entry name" value="NCS2"/>
</dbReference>
<gene>
    <name evidence="9" type="ORF">TSOC_007028</name>
</gene>
<sequence>MADDGPTMAPEEKHSMFTGLNHTIENSLVGRYFKLKERNTKFTTELRAGTVTFLTTSNGIGLIAFEPATLVTLAGCPIEDRAPMYTIQNRDSVCSVDAATGRISTDLGPASPNYACVTKMKMRSASLWLGIMGGIMMVCLMARGFRGAIMTAILFVTFVSWIPNHKASYLGSSSQIEGGQSRYDYFKKVVQRPDTSATDLEMDFGAFGRSQLWAALISFLYLDLLDCTGTFYSMASYINKRVPGFINPVTKTFPGMTEGFCVDATSIWIGALLGIAPLTVYIESATGIREGGRTGITAIMVGFYFLISMFFAPIISSIPPYATGPALILVGALMIENLLDIDWKDYQQSIPAFVTISVIPLTYSIAYGIIGGAMTYLVVYTVLLTYDLLTARLYGKSIGEILTAAKPEVLKPYAVLEADEIARSQARIDAMRRELDEAEASLMSQKSMAEERSQKGDNKGVADKNAPVNETGVVLSGV</sequence>
<feature type="transmembrane region" description="Helical" evidence="8">
    <location>
        <begin position="129"/>
        <end position="162"/>
    </location>
</feature>
<proteinExistence type="inferred from homology"/>
<evidence type="ECO:0000313" key="10">
    <source>
        <dbReference type="Proteomes" id="UP000236333"/>
    </source>
</evidence>